<name>A0AAF0JCA0_9BASI</name>
<dbReference type="GeneID" id="85227576"/>
<protein>
    <submittedName>
        <fullName evidence="1">Uncharacterized protein</fullName>
    </submittedName>
</protein>
<evidence type="ECO:0000313" key="1">
    <source>
        <dbReference type="EMBL" id="WFD40934.1"/>
    </source>
</evidence>
<keyword evidence="2" id="KW-1185">Reference proteome</keyword>
<proteinExistence type="predicted"/>
<dbReference type="Proteomes" id="UP001217754">
    <property type="component" value="Chromosome 8"/>
</dbReference>
<accession>A0AAF0JCA0</accession>
<reference evidence="1" key="1">
    <citation type="submission" date="2023-03" db="EMBL/GenBank/DDBJ databases">
        <title>Mating type loci evolution in Malassezia.</title>
        <authorList>
            <person name="Coelho M.A."/>
        </authorList>
    </citation>
    <scope>NUCLEOTIDE SEQUENCE</scope>
    <source>
        <strain evidence="1">CBS 9431</strain>
    </source>
</reference>
<dbReference type="AlphaFoldDB" id="A0AAF0JCA0"/>
<evidence type="ECO:0000313" key="2">
    <source>
        <dbReference type="Proteomes" id="UP001217754"/>
    </source>
</evidence>
<dbReference type="RefSeq" id="XP_060123831.1">
    <property type="nucleotide sequence ID" value="XM_060267848.1"/>
</dbReference>
<gene>
    <name evidence="1" type="ORF">MJAP1_003925</name>
</gene>
<dbReference type="EMBL" id="CP119965">
    <property type="protein sequence ID" value="WFD40934.1"/>
    <property type="molecule type" value="Genomic_DNA"/>
</dbReference>
<sequence length="231" mass="24062">MTTILNNTDGEPLNVIISGNSDKAVLSEDGFASYYRSIGFAVGSCGGLSLNDVQKANLGDGNGVVNQTGIAREGQGEGCNESFKGGNHFRYWFQNGTKAATNAVFIAASVEMPIKQNHMIVKNGYDLGRNQLVGNATQGTTTDSDTGNQFQTTSVKNDTSLLSGISSSDLNHNIGTDGKVAILQVKMVKKGSGSTSSSKDNSQAGFASYIPRAPVMAVAAIVALAPMTLVL</sequence>
<organism evidence="1 2">
    <name type="scientific">Malassezia japonica</name>
    <dbReference type="NCBI Taxonomy" id="223818"/>
    <lineage>
        <taxon>Eukaryota</taxon>
        <taxon>Fungi</taxon>
        <taxon>Dikarya</taxon>
        <taxon>Basidiomycota</taxon>
        <taxon>Ustilaginomycotina</taxon>
        <taxon>Malasseziomycetes</taxon>
        <taxon>Malasseziales</taxon>
        <taxon>Malasseziaceae</taxon>
        <taxon>Malassezia</taxon>
    </lineage>
</organism>